<dbReference type="Proteomes" id="UP000712080">
    <property type="component" value="Unassembled WGS sequence"/>
</dbReference>
<dbReference type="EMBL" id="JAAMPU010000101">
    <property type="protein sequence ID" value="NMH27541.1"/>
    <property type="molecule type" value="Genomic_DNA"/>
</dbReference>
<dbReference type="SMART" id="SM00642">
    <property type="entry name" value="Aamy"/>
    <property type="match status" value="1"/>
</dbReference>
<keyword evidence="1" id="KW-0732">Signal</keyword>
<dbReference type="Pfam" id="PF00128">
    <property type="entry name" value="Alpha-amylase"/>
    <property type="match status" value="1"/>
</dbReference>
<reference evidence="3" key="1">
    <citation type="submission" date="2020-02" db="EMBL/GenBank/DDBJ databases">
        <title>Flavobacterium sp. genome.</title>
        <authorList>
            <person name="Jung H.S."/>
            <person name="Baek J.H."/>
            <person name="Jeon C.O."/>
        </authorList>
    </citation>
    <scope>NUCLEOTIDE SEQUENCE</scope>
    <source>
        <strain evidence="3">SE-s28</strain>
    </source>
</reference>
<gene>
    <name evidence="3" type="ORF">G6047_05820</name>
</gene>
<organism evidence="3 4">
    <name type="scientific">Flavobacterium silvaticum</name>
    <dbReference type="NCBI Taxonomy" id="1852020"/>
    <lineage>
        <taxon>Bacteria</taxon>
        <taxon>Pseudomonadati</taxon>
        <taxon>Bacteroidota</taxon>
        <taxon>Flavobacteriia</taxon>
        <taxon>Flavobacteriales</taxon>
        <taxon>Flavobacteriaceae</taxon>
        <taxon>Flavobacterium</taxon>
    </lineage>
</organism>
<feature type="domain" description="Glycosyl hydrolase family 13 catalytic" evidence="2">
    <location>
        <begin position="52"/>
        <end position="376"/>
    </location>
</feature>
<dbReference type="PANTHER" id="PTHR47786">
    <property type="entry name" value="ALPHA-1,4-GLUCAN:MALTOSE-1-PHOSPHATE MALTOSYLTRANSFERASE"/>
    <property type="match status" value="1"/>
</dbReference>
<dbReference type="RefSeq" id="WP_169526543.1">
    <property type="nucleotide sequence ID" value="NZ_JAAMPU010000101.1"/>
</dbReference>
<proteinExistence type="predicted"/>
<sequence length="459" mass="51314">MKKIYRISIALFIGMSLWACNSDDNTAAPSPYEQYGSAFTAMPKKQDAIIYQVNIRSYSPQGNLNGVRDGLTKIKELGANVVYLMPIYPVGELDAVGELGSPYAVKDYKAVNPSFGTLEDLRALVSEAHEMGMAVILDWVANHTAMDNNWITEHPEYYVRNENGVIQHPAGTNWLDVAQLDYNNLEMRKAMIDAMSYWVYNANIDGFRCDAADFVQQSFWSEAIPQLRSIKNQDILMLAEGTRVNHFYAGFDYTFGFGFFSALEKVYSENKPATSLQDANALEYGNNYNEENRIVRYTTNHDVNWSDGTPYELFHGRDGSMAAFAVASTMKSVPMIYNGQEVGYNQRIDFMSAVPIDWNSGDASVLAEYKKIIAFRNSSDAVKRGNYTGYSSASVTAFTMKKDGNEVLVLANMTNAQSNYIFPANLSNVGWNDAFTGQAVALASQIILAPNEYRIFYSL</sequence>
<dbReference type="InterPro" id="IPR017853">
    <property type="entry name" value="GH"/>
</dbReference>
<protein>
    <submittedName>
        <fullName evidence="3">Alpha-amylase</fullName>
    </submittedName>
</protein>
<dbReference type="PANTHER" id="PTHR47786:SF2">
    <property type="entry name" value="GLYCOSYL HYDROLASE FAMILY 13 CATALYTIC DOMAIN-CONTAINING PROTEIN"/>
    <property type="match status" value="1"/>
</dbReference>
<dbReference type="GO" id="GO:0005975">
    <property type="term" value="P:carbohydrate metabolic process"/>
    <property type="evidence" value="ECO:0007669"/>
    <property type="project" value="InterPro"/>
</dbReference>
<dbReference type="InterPro" id="IPR006047">
    <property type="entry name" value="GH13_cat_dom"/>
</dbReference>
<evidence type="ECO:0000256" key="1">
    <source>
        <dbReference type="SAM" id="SignalP"/>
    </source>
</evidence>
<feature type="chain" id="PRO_5036971669" evidence="1">
    <location>
        <begin position="22"/>
        <end position="459"/>
    </location>
</feature>
<name>A0A972FKA3_9FLAO</name>
<dbReference type="AlphaFoldDB" id="A0A972FKA3"/>
<evidence type="ECO:0000313" key="3">
    <source>
        <dbReference type="EMBL" id="NMH27541.1"/>
    </source>
</evidence>
<accession>A0A972FKA3</accession>
<evidence type="ECO:0000259" key="2">
    <source>
        <dbReference type="SMART" id="SM00642"/>
    </source>
</evidence>
<dbReference type="CDD" id="cd11313">
    <property type="entry name" value="AmyAc_arch_bac_AmyA"/>
    <property type="match status" value="1"/>
</dbReference>
<comment type="caution">
    <text evidence="3">The sequence shown here is derived from an EMBL/GenBank/DDBJ whole genome shotgun (WGS) entry which is preliminary data.</text>
</comment>
<feature type="signal peptide" evidence="1">
    <location>
        <begin position="1"/>
        <end position="21"/>
    </location>
</feature>
<keyword evidence="4" id="KW-1185">Reference proteome</keyword>
<dbReference type="SUPFAM" id="SSF51011">
    <property type="entry name" value="Glycosyl hydrolase domain"/>
    <property type="match status" value="1"/>
</dbReference>
<evidence type="ECO:0000313" key="4">
    <source>
        <dbReference type="Proteomes" id="UP000712080"/>
    </source>
</evidence>
<dbReference type="Gene3D" id="3.20.20.80">
    <property type="entry name" value="Glycosidases"/>
    <property type="match status" value="1"/>
</dbReference>
<dbReference type="SUPFAM" id="SSF51445">
    <property type="entry name" value="(Trans)glycosidases"/>
    <property type="match status" value="1"/>
</dbReference>